<accession>A0AAD7X8L5</accession>
<comment type="caution">
    <text evidence="1">The sequence shown here is derived from an EMBL/GenBank/DDBJ whole genome shotgun (WGS) entry which is preliminary data.</text>
</comment>
<dbReference type="Proteomes" id="UP001215151">
    <property type="component" value="Unassembled WGS sequence"/>
</dbReference>
<dbReference type="EMBL" id="JAPEVG010000440">
    <property type="protein sequence ID" value="KAJ8462769.1"/>
    <property type="molecule type" value="Genomic_DNA"/>
</dbReference>
<dbReference type="AlphaFoldDB" id="A0AAD7X8L5"/>
<name>A0AAD7X8L5_9APHY</name>
<gene>
    <name evidence="1" type="ORF">ONZ51_g10690</name>
</gene>
<sequence length="110" mass="12596">MQRQAQQVFQMHSACLLTRLIPAYELASARSPRARPALFKIEILRAQKAQYNLDMTPTWCTKSSNETETGLASVQKSQLKPDEHRVWWKVEAYESSLGFLDERDPSTVLA</sequence>
<evidence type="ECO:0000313" key="2">
    <source>
        <dbReference type="Proteomes" id="UP001215151"/>
    </source>
</evidence>
<protein>
    <submittedName>
        <fullName evidence="1">Uncharacterized protein</fullName>
    </submittedName>
</protein>
<reference evidence="1" key="1">
    <citation type="submission" date="2022-11" db="EMBL/GenBank/DDBJ databases">
        <title>Genome Sequence of Cubamyces cubensis.</title>
        <authorList>
            <person name="Buettner E."/>
        </authorList>
    </citation>
    <scope>NUCLEOTIDE SEQUENCE</scope>
    <source>
        <strain evidence="1">MPL-01</strain>
    </source>
</reference>
<keyword evidence="2" id="KW-1185">Reference proteome</keyword>
<organism evidence="1 2">
    <name type="scientific">Trametes cubensis</name>
    <dbReference type="NCBI Taxonomy" id="1111947"/>
    <lineage>
        <taxon>Eukaryota</taxon>
        <taxon>Fungi</taxon>
        <taxon>Dikarya</taxon>
        <taxon>Basidiomycota</taxon>
        <taxon>Agaricomycotina</taxon>
        <taxon>Agaricomycetes</taxon>
        <taxon>Polyporales</taxon>
        <taxon>Polyporaceae</taxon>
        <taxon>Trametes</taxon>
    </lineage>
</organism>
<proteinExistence type="predicted"/>
<evidence type="ECO:0000313" key="1">
    <source>
        <dbReference type="EMBL" id="KAJ8462769.1"/>
    </source>
</evidence>